<proteinExistence type="predicted"/>
<dbReference type="AlphaFoldDB" id="A0ABD1EVU8"/>
<reference evidence="1 2" key="1">
    <citation type="submission" date="2024-05" db="EMBL/GenBank/DDBJ databases">
        <title>Genetic variation in Jamaican populations of the coffee berry borer (Hypothenemus hampei).</title>
        <authorList>
            <person name="Errbii M."/>
            <person name="Myrie A."/>
        </authorList>
    </citation>
    <scope>NUCLEOTIDE SEQUENCE [LARGE SCALE GENOMIC DNA]</scope>
    <source>
        <strain evidence="1">JA-Hopewell-2020-01-JO</strain>
        <tissue evidence="1">Whole body</tissue>
    </source>
</reference>
<accession>A0ABD1EVU8</accession>
<evidence type="ECO:0000313" key="1">
    <source>
        <dbReference type="EMBL" id="KAL1505161.1"/>
    </source>
</evidence>
<comment type="caution">
    <text evidence="1">The sequence shown here is derived from an EMBL/GenBank/DDBJ whole genome shotgun (WGS) entry which is preliminary data.</text>
</comment>
<keyword evidence="2" id="KW-1185">Reference proteome</keyword>
<sequence>MFRAPRDNVVADEALLLGHPVYGVIQKGGVKLEEIIEDIAEMQLIIFMKRTKKCLFSIKLIALKHLESENGAIYKNFETAGLRRKRFIIYLFLHDSRVVNRSEICQSLSWQSDCTLMILSMGFKKLIRAALLKKDISSQYKIKKHYPKPHLKDMVEVVVTRGQHFLTYKTDFNSEDYYKLDFVKVKAKKGSIVSLPKPCDRGIKSERKEAIIKNLLPVMPANRHNFWLNLTVNEEALDLRYSIDDL</sequence>
<evidence type="ECO:0000313" key="2">
    <source>
        <dbReference type="Proteomes" id="UP001566132"/>
    </source>
</evidence>
<gene>
    <name evidence="1" type="ORF">ABEB36_004783</name>
</gene>
<organism evidence="1 2">
    <name type="scientific">Hypothenemus hampei</name>
    <name type="common">Coffee berry borer</name>
    <dbReference type="NCBI Taxonomy" id="57062"/>
    <lineage>
        <taxon>Eukaryota</taxon>
        <taxon>Metazoa</taxon>
        <taxon>Ecdysozoa</taxon>
        <taxon>Arthropoda</taxon>
        <taxon>Hexapoda</taxon>
        <taxon>Insecta</taxon>
        <taxon>Pterygota</taxon>
        <taxon>Neoptera</taxon>
        <taxon>Endopterygota</taxon>
        <taxon>Coleoptera</taxon>
        <taxon>Polyphaga</taxon>
        <taxon>Cucujiformia</taxon>
        <taxon>Curculionidae</taxon>
        <taxon>Scolytinae</taxon>
        <taxon>Hypothenemus</taxon>
    </lineage>
</organism>
<protein>
    <submittedName>
        <fullName evidence="1">Uncharacterized protein</fullName>
    </submittedName>
</protein>
<dbReference type="EMBL" id="JBDJPC010000004">
    <property type="protein sequence ID" value="KAL1505161.1"/>
    <property type="molecule type" value="Genomic_DNA"/>
</dbReference>
<name>A0ABD1EVU8_HYPHA</name>
<dbReference type="Proteomes" id="UP001566132">
    <property type="component" value="Unassembled WGS sequence"/>
</dbReference>